<dbReference type="AlphaFoldDB" id="M1DH30"/>
<protein>
    <submittedName>
        <fullName evidence="1">Uncharacterized protein</fullName>
    </submittedName>
</protein>
<reference evidence="2" key="1">
    <citation type="journal article" date="2011" name="Nature">
        <title>Genome sequence and analysis of the tuber crop potato.</title>
        <authorList>
            <consortium name="The Potato Genome Sequencing Consortium"/>
        </authorList>
    </citation>
    <scope>NUCLEOTIDE SEQUENCE [LARGE SCALE GENOMIC DNA]</scope>
    <source>
        <strain evidence="2">cv. DM1-3 516 R44</strain>
    </source>
</reference>
<dbReference type="InParanoid" id="M1DH30"/>
<dbReference type="Proteomes" id="UP000011115">
    <property type="component" value="Unassembled WGS sequence"/>
</dbReference>
<evidence type="ECO:0000313" key="1">
    <source>
        <dbReference type="EnsemblPlants" id="PGSC0003DMT400088941"/>
    </source>
</evidence>
<organism evidence="1 2">
    <name type="scientific">Solanum tuberosum</name>
    <name type="common">Potato</name>
    <dbReference type="NCBI Taxonomy" id="4113"/>
    <lineage>
        <taxon>Eukaryota</taxon>
        <taxon>Viridiplantae</taxon>
        <taxon>Streptophyta</taxon>
        <taxon>Embryophyta</taxon>
        <taxon>Tracheophyta</taxon>
        <taxon>Spermatophyta</taxon>
        <taxon>Magnoliopsida</taxon>
        <taxon>eudicotyledons</taxon>
        <taxon>Gunneridae</taxon>
        <taxon>Pentapetalae</taxon>
        <taxon>asterids</taxon>
        <taxon>lamiids</taxon>
        <taxon>Solanales</taxon>
        <taxon>Solanaceae</taxon>
        <taxon>Solanoideae</taxon>
        <taxon>Solaneae</taxon>
        <taxon>Solanum</taxon>
    </lineage>
</organism>
<accession>M1DH30</accession>
<keyword evidence="2" id="KW-1185">Reference proteome</keyword>
<sequence length="138" mass="16336">MFLPECSKDYNEWLKKSLVGTIEPGPNVPHMIADVGAKHQIRLHRLQQRFDKNELYHQRRQSEDAEIIAQLKKELRRDRQCMSELDDNMEQQIQSVERFKYQEGARLAKDHLWANRYAMWEEVNIAKRTRLGESLGGA</sequence>
<dbReference type="PaxDb" id="4113-PGSC0003DMT400088941"/>
<dbReference type="EnsemblPlants" id="PGSC0003DMT400088941">
    <property type="protein sequence ID" value="PGSC0003DMT400088941"/>
    <property type="gene ID" value="PGSC0003DMG400038512"/>
</dbReference>
<reference evidence="1" key="2">
    <citation type="submission" date="2015-06" db="UniProtKB">
        <authorList>
            <consortium name="EnsemblPlants"/>
        </authorList>
    </citation>
    <scope>IDENTIFICATION</scope>
    <source>
        <strain evidence="1">DM1-3 516 R44</strain>
    </source>
</reference>
<name>M1DH30_SOLTU</name>
<evidence type="ECO:0000313" key="2">
    <source>
        <dbReference type="Proteomes" id="UP000011115"/>
    </source>
</evidence>
<proteinExistence type="predicted"/>
<dbReference type="HOGENOM" id="CLU_133511_0_0_1"/>
<dbReference type="Gramene" id="PGSC0003DMT400088941">
    <property type="protein sequence ID" value="PGSC0003DMT400088941"/>
    <property type="gene ID" value="PGSC0003DMG400038512"/>
</dbReference>